<accession>A0A5B7K161</accession>
<feature type="signal peptide" evidence="1">
    <location>
        <begin position="1"/>
        <end position="33"/>
    </location>
</feature>
<comment type="caution">
    <text evidence="2">The sequence shown here is derived from an EMBL/GenBank/DDBJ whole genome shotgun (WGS) entry which is preliminary data.</text>
</comment>
<evidence type="ECO:0000313" key="2">
    <source>
        <dbReference type="EMBL" id="MPD00710.1"/>
    </source>
</evidence>
<evidence type="ECO:0000256" key="1">
    <source>
        <dbReference type="SAM" id="SignalP"/>
    </source>
</evidence>
<keyword evidence="3" id="KW-1185">Reference proteome</keyword>
<protein>
    <submittedName>
        <fullName evidence="2">Uncharacterized protein</fullName>
    </submittedName>
</protein>
<dbReference type="Proteomes" id="UP000324222">
    <property type="component" value="Unassembled WGS sequence"/>
</dbReference>
<keyword evidence="1" id="KW-0732">Signal</keyword>
<organism evidence="2 3">
    <name type="scientific">Portunus trituberculatus</name>
    <name type="common">Swimming crab</name>
    <name type="synonym">Neptunus trituberculatus</name>
    <dbReference type="NCBI Taxonomy" id="210409"/>
    <lineage>
        <taxon>Eukaryota</taxon>
        <taxon>Metazoa</taxon>
        <taxon>Ecdysozoa</taxon>
        <taxon>Arthropoda</taxon>
        <taxon>Crustacea</taxon>
        <taxon>Multicrustacea</taxon>
        <taxon>Malacostraca</taxon>
        <taxon>Eumalacostraca</taxon>
        <taxon>Eucarida</taxon>
        <taxon>Decapoda</taxon>
        <taxon>Pleocyemata</taxon>
        <taxon>Brachyura</taxon>
        <taxon>Eubrachyura</taxon>
        <taxon>Portunoidea</taxon>
        <taxon>Portunidae</taxon>
        <taxon>Portuninae</taxon>
        <taxon>Portunus</taxon>
    </lineage>
</organism>
<proteinExistence type="predicted"/>
<name>A0A5B7K161_PORTR</name>
<gene>
    <name evidence="2" type="ORF">E2C01_096203</name>
</gene>
<dbReference type="AlphaFoldDB" id="A0A5B7K161"/>
<dbReference type="EMBL" id="VSRR010124044">
    <property type="protein sequence ID" value="MPD00710.1"/>
    <property type="molecule type" value="Genomic_DNA"/>
</dbReference>
<feature type="chain" id="PRO_5022827180" evidence="1">
    <location>
        <begin position="34"/>
        <end position="65"/>
    </location>
</feature>
<reference evidence="2 3" key="1">
    <citation type="submission" date="2019-05" db="EMBL/GenBank/DDBJ databases">
        <title>Another draft genome of Portunus trituberculatus and its Hox gene families provides insights of decapod evolution.</title>
        <authorList>
            <person name="Jeong J.-H."/>
            <person name="Song I."/>
            <person name="Kim S."/>
            <person name="Choi T."/>
            <person name="Kim D."/>
            <person name="Ryu S."/>
            <person name="Kim W."/>
        </authorList>
    </citation>
    <scope>NUCLEOTIDE SEQUENCE [LARGE SCALE GENOMIC DNA]</scope>
    <source>
        <tissue evidence="2">Muscle</tissue>
    </source>
</reference>
<sequence>MVRIRVMMEGIRLTSTPFLFFFLLLLLLGQSQGSEGRHSSPRVYSAAEKDEAWGCFCLPVGSSRP</sequence>
<evidence type="ECO:0000313" key="3">
    <source>
        <dbReference type="Proteomes" id="UP000324222"/>
    </source>
</evidence>